<name>A0A0D2FH21_9EURO</name>
<accession>A0A0D2FH21</accession>
<feature type="compositionally biased region" description="Basic and acidic residues" evidence="9">
    <location>
        <begin position="17"/>
        <end position="29"/>
    </location>
</feature>
<protein>
    <recommendedName>
        <fullName evidence="13">NCS1 nucleoside transporter</fullName>
    </recommendedName>
</protein>
<feature type="transmembrane region" description="Helical" evidence="10">
    <location>
        <begin position="459"/>
        <end position="480"/>
    </location>
</feature>
<sequence length="526" mass="57428">MSVPKMDATGSSTPILDEEKLSMHADQRPVDPSFTELGTTEALGNGGPKTSWQKFSDWMETRANVEARGIERVPESSRQRKASMKDLFQIGIVWFSANCTANNMTVGVLGPIEFHLGLKDAMLICTFGNLFGAMCTAYIGTFGPMSGNRTLVNARYTMGWYPSRLAALFNVVVQIGWGLVDCLVAGLILSAVNGGGMTVIVGVIVAALGTWLIITFGIKWFHIYERYAWLPQICVLFIMVGTAGPLFDTSSASSGEGAVLAGHRLTYFFLSASGALGWSACACDFFVYFPPKTSRWQIFLWTTMGLGLGKMFPELIGIGLGSGLTKNPAWKAAFAQSAGALYVEGLSPLNQFGKFCAVLLALGIIANNVAGIYAGALSFQLLDPRFARIPRVFWCTVATIIFTVTAIAGRAHLLQIFINFLSLIGYWTIIWITMTLEEEFIFRRKRGWYDWSAWNTRELLPIGLAAFTTFVIGWVGAVLCMDQDYYTGPIAALIGDGADIGLPVAASWTAIIYPGLRYLELKHIGR</sequence>
<dbReference type="Pfam" id="PF02133">
    <property type="entry name" value="Transp_cyt_pur"/>
    <property type="match status" value="1"/>
</dbReference>
<dbReference type="GO" id="GO:0022857">
    <property type="term" value="F:transmembrane transporter activity"/>
    <property type="evidence" value="ECO:0007669"/>
    <property type="project" value="InterPro"/>
</dbReference>
<dbReference type="InterPro" id="IPR026030">
    <property type="entry name" value="Pur-cyt_permease_Fcy2/21/22"/>
</dbReference>
<dbReference type="FunFam" id="1.10.4160.10:FF:000002">
    <property type="entry name" value="Purine-cytosine permease fcyB"/>
    <property type="match status" value="1"/>
</dbReference>
<dbReference type="PANTHER" id="PTHR31806">
    <property type="entry name" value="PURINE-CYTOSINE PERMEASE FCY2-RELATED"/>
    <property type="match status" value="1"/>
</dbReference>
<evidence type="ECO:0000256" key="3">
    <source>
        <dbReference type="ARBA" id="ARBA00022448"/>
    </source>
</evidence>
<proteinExistence type="inferred from homology"/>
<feature type="transmembrane region" description="Helical" evidence="10">
    <location>
        <begin position="228"/>
        <end position="247"/>
    </location>
</feature>
<dbReference type="STRING" id="5601.A0A0D2FH21"/>
<evidence type="ECO:0000256" key="10">
    <source>
        <dbReference type="SAM" id="Phobius"/>
    </source>
</evidence>
<keyword evidence="3 8" id="KW-0813">Transport</keyword>
<evidence type="ECO:0000256" key="6">
    <source>
        <dbReference type="ARBA" id="ARBA00022989"/>
    </source>
</evidence>
<comment type="similarity">
    <text evidence="2 8">Belongs to the purine-cytosine permease (2.A.39) family.</text>
</comment>
<keyword evidence="4" id="KW-0597">Phosphoprotein</keyword>
<dbReference type="HOGENOM" id="CLU_026016_2_1_1"/>
<comment type="subcellular location">
    <subcellularLocation>
        <location evidence="1">Membrane</location>
        <topology evidence="1">Multi-pass membrane protein</topology>
    </subcellularLocation>
</comment>
<evidence type="ECO:0000256" key="8">
    <source>
        <dbReference type="PIRNR" id="PIRNR002744"/>
    </source>
</evidence>
<feature type="transmembrane region" description="Helical" evidence="10">
    <location>
        <begin position="391"/>
        <end position="410"/>
    </location>
</feature>
<feature type="transmembrane region" description="Helical" evidence="10">
    <location>
        <begin position="416"/>
        <end position="436"/>
    </location>
</feature>
<evidence type="ECO:0008006" key="13">
    <source>
        <dbReference type="Google" id="ProtNLM"/>
    </source>
</evidence>
<dbReference type="GO" id="GO:0000329">
    <property type="term" value="C:fungal-type vacuole membrane"/>
    <property type="evidence" value="ECO:0007669"/>
    <property type="project" value="TreeGrafter"/>
</dbReference>
<keyword evidence="7 8" id="KW-0472">Membrane</keyword>
<dbReference type="GO" id="GO:0015851">
    <property type="term" value="P:nucleobase transport"/>
    <property type="evidence" value="ECO:0007669"/>
    <property type="project" value="UniProtKB-ARBA"/>
</dbReference>
<feature type="transmembrane region" description="Helical" evidence="10">
    <location>
        <begin position="121"/>
        <end position="144"/>
    </location>
</feature>
<feature type="transmembrane region" description="Helical" evidence="10">
    <location>
        <begin position="165"/>
        <end position="189"/>
    </location>
</feature>
<dbReference type="Gene3D" id="1.10.4160.10">
    <property type="entry name" value="Hydantoin permease"/>
    <property type="match status" value="1"/>
</dbReference>
<dbReference type="AlphaFoldDB" id="A0A0D2FH21"/>
<feature type="transmembrane region" description="Helical" evidence="10">
    <location>
        <begin position="500"/>
        <end position="519"/>
    </location>
</feature>
<evidence type="ECO:0000256" key="4">
    <source>
        <dbReference type="ARBA" id="ARBA00022553"/>
    </source>
</evidence>
<feature type="transmembrane region" description="Helical" evidence="10">
    <location>
        <begin position="87"/>
        <end position="109"/>
    </location>
</feature>
<feature type="transmembrane region" description="Helical" evidence="10">
    <location>
        <begin position="195"/>
        <end position="216"/>
    </location>
</feature>
<reference evidence="11 12" key="1">
    <citation type="submission" date="2015-01" db="EMBL/GenBank/DDBJ databases">
        <title>The Genome Sequence of Capronia semiimmersa CBS27337.</title>
        <authorList>
            <consortium name="The Broad Institute Genomics Platform"/>
            <person name="Cuomo C."/>
            <person name="de Hoog S."/>
            <person name="Gorbushina A."/>
            <person name="Stielow B."/>
            <person name="Teixiera M."/>
            <person name="Abouelleil A."/>
            <person name="Chapman S.B."/>
            <person name="Priest M."/>
            <person name="Young S.K."/>
            <person name="Wortman J."/>
            <person name="Nusbaum C."/>
            <person name="Birren B."/>
        </authorList>
    </citation>
    <scope>NUCLEOTIDE SEQUENCE [LARGE SCALE GENOMIC DNA]</scope>
    <source>
        <strain evidence="11 12">CBS 27337</strain>
    </source>
</reference>
<evidence type="ECO:0000256" key="9">
    <source>
        <dbReference type="SAM" id="MobiDB-lite"/>
    </source>
</evidence>
<dbReference type="InterPro" id="IPR001248">
    <property type="entry name" value="Pur-cyt_permease"/>
</dbReference>
<evidence type="ECO:0000256" key="1">
    <source>
        <dbReference type="ARBA" id="ARBA00004141"/>
    </source>
</evidence>
<feature type="region of interest" description="Disordered" evidence="9">
    <location>
        <begin position="1"/>
        <end position="48"/>
    </location>
</feature>
<dbReference type="GO" id="GO:0005886">
    <property type="term" value="C:plasma membrane"/>
    <property type="evidence" value="ECO:0007669"/>
    <property type="project" value="TreeGrafter"/>
</dbReference>
<keyword evidence="12" id="KW-1185">Reference proteome</keyword>
<keyword evidence="5 10" id="KW-0812">Transmembrane</keyword>
<evidence type="ECO:0000313" key="12">
    <source>
        <dbReference type="Proteomes" id="UP000054266"/>
    </source>
</evidence>
<feature type="transmembrane region" description="Helical" evidence="10">
    <location>
        <begin position="352"/>
        <end position="379"/>
    </location>
</feature>
<organism evidence="11 12">
    <name type="scientific">Phialophora macrospora</name>
    <dbReference type="NCBI Taxonomy" id="1851006"/>
    <lineage>
        <taxon>Eukaryota</taxon>
        <taxon>Fungi</taxon>
        <taxon>Dikarya</taxon>
        <taxon>Ascomycota</taxon>
        <taxon>Pezizomycotina</taxon>
        <taxon>Eurotiomycetes</taxon>
        <taxon>Chaetothyriomycetidae</taxon>
        <taxon>Chaetothyriales</taxon>
        <taxon>Herpotrichiellaceae</taxon>
        <taxon>Phialophora</taxon>
    </lineage>
</organism>
<dbReference type="Proteomes" id="UP000054266">
    <property type="component" value="Unassembled WGS sequence"/>
</dbReference>
<evidence type="ECO:0000256" key="2">
    <source>
        <dbReference type="ARBA" id="ARBA00008974"/>
    </source>
</evidence>
<gene>
    <name evidence="11" type="ORF">PV04_08223</name>
</gene>
<evidence type="ECO:0000256" key="5">
    <source>
        <dbReference type="ARBA" id="ARBA00022692"/>
    </source>
</evidence>
<keyword evidence="6 10" id="KW-1133">Transmembrane helix</keyword>
<dbReference type="PIRSF" id="PIRSF002744">
    <property type="entry name" value="Pur-cyt_permease"/>
    <property type="match status" value="1"/>
</dbReference>
<evidence type="ECO:0000256" key="7">
    <source>
        <dbReference type="ARBA" id="ARBA00023136"/>
    </source>
</evidence>
<dbReference type="EMBL" id="KN846960">
    <property type="protein sequence ID" value="KIW66015.1"/>
    <property type="molecule type" value="Genomic_DNA"/>
</dbReference>
<evidence type="ECO:0000313" key="11">
    <source>
        <dbReference type="EMBL" id="KIW66015.1"/>
    </source>
</evidence>
<feature type="transmembrane region" description="Helical" evidence="10">
    <location>
        <begin position="267"/>
        <end position="289"/>
    </location>
</feature>
<feature type="transmembrane region" description="Helical" evidence="10">
    <location>
        <begin position="298"/>
        <end position="320"/>
    </location>
</feature>
<dbReference type="PANTHER" id="PTHR31806:SF8">
    <property type="entry name" value="TRANSPORTER, PUTATIVE (AFU_ORTHOLOGUE AFUA_2G03000)-RELATED"/>
    <property type="match status" value="1"/>
</dbReference>